<dbReference type="PANTHER" id="PTHR19359">
    <property type="entry name" value="CYTOCHROME B5"/>
    <property type="match status" value="1"/>
</dbReference>
<name>W2RP43_CYPE1</name>
<dbReference type="InterPro" id="IPR050668">
    <property type="entry name" value="Cytochrome_b5"/>
</dbReference>
<dbReference type="Gene3D" id="3.10.120.10">
    <property type="entry name" value="Cytochrome b5-like heme/steroid binding domain"/>
    <property type="match status" value="1"/>
</dbReference>
<protein>
    <recommendedName>
        <fullName evidence="6">Cytochrome b5 heme-binding domain-containing protein</fullName>
    </recommendedName>
</protein>
<dbReference type="EMBL" id="KB822724">
    <property type="protein sequence ID" value="ETN37448.1"/>
    <property type="molecule type" value="Genomic_DNA"/>
</dbReference>
<evidence type="ECO:0000259" key="6">
    <source>
        <dbReference type="PROSITE" id="PS50255"/>
    </source>
</evidence>
<dbReference type="SMART" id="SM01117">
    <property type="entry name" value="Cyt-b5"/>
    <property type="match status" value="1"/>
</dbReference>
<dbReference type="VEuPathDB" id="FungiDB:HMPREF1541_08439"/>
<evidence type="ECO:0000256" key="5">
    <source>
        <dbReference type="RuleBase" id="RU362121"/>
    </source>
</evidence>
<gene>
    <name evidence="7" type="ORF">HMPREF1541_08439</name>
</gene>
<keyword evidence="2 5" id="KW-0479">Metal-binding</keyword>
<evidence type="ECO:0000256" key="1">
    <source>
        <dbReference type="ARBA" id="ARBA00022617"/>
    </source>
</evidence>
<dbReference type="InterPro" id="IPR001199">
    <property type="entry name" value="Cyt_B5-like_heme/steroid-bd"/>
</dbReference>
<accession>W2RP43</accession>
<dbReference type="eggNOG" id="ENOG502SD20">
    <property type="taxonomic scope" value="Eukaryota"/>
</dbReference>
<reference evidence="7 8" key="1">
    <citation type="submission" date="2013-03" db="EMBL/GenBank/DDBJ databases">
        <title>The Genome Sequence of Phialophora europaea CBS 101466.</title>
        <authorList>
            <consortium name="The Broad Institute Genomics Platform"/>
            <person name="Cuomo C."/>
            <person name="de Hoog S."/>
            <person name="Gorbushina A."/>
            <person name="Walker B."/>
            <person name="Young S.K."/>
            <person name="Zeng Q."/>
            <person name="Gargeya S."/>
            <person name="Fitzgerald M."/>
            <person name="Haas B."/>
            <person name="Abouelleil A."/>
            <person name="Allen A.W."/>
            <person name="Alvarado L."/>
            <person name="Arachchi H.M."/>
            <person name="Berlin A.M."/>
            <person name="Chapman S.B."/>
            <person name="Gainer-Dewar J."/>
            <person name="Goldberg J."/>
            <person name="Griggs A."/>
            <person name="Gujja S."/>
            <person name="Hansen M."/>
            <person name="Howarth C."/>
            <person name="Imamovic A."/>
            <person name="Ireland A."/>
            <person name="Larimer J."/>
            <person name="McCowan C."/>
            <person name="Murphy C."/>
            <person name="Pearson M."/>
            <person name="Poon T.W."/>
            <person name="Priest M."/>
            <person name="Roberts A."/>
            <person name="Saif S."/>
            <person name="Shea T."/>
            <person name="Sisk P."/>
            <person name="Sykes S."/>
            <person name="Wortman J."/>
            <person name="Nusbaum C."/>
            <person name="Birren B."/>
        </authorList>
    </citation>
    <scope>NUCLEOTIDE SEQUENCE [LARGE SCALE GENOMIC DNA]</scope>
    <source>
        <strain evidence="7 8">CBS 101466</strain>
    </source>
</reference>
<dbReference type="OrthoDB" id="260519at2759"/>
<keyword evidence="8" id="KW-1185">Reference proteome</keyword>
<dbReference type="InterPro" id="IPR036400">
    <property type="entry name" value="Cyt_B5-like_heme/steroid_sf"/>
</dbReference>
<evidence type="ECO:0000313" key="8">
    <source>
        <dbReference type="Proteomes" id="UP000030752"/>
    </source>
</evidence>
<dbReference type="AlphaFoldDB" id="W2RP43"/>
<evidence type="ECO:0000256" key="3">
    <source>
        <dbReference type="ARBA" id="ARBA00023004"/>
    </source>
</evidence>
<dbReference type="GO" id="GO:0016020">
    <property type="term" value="C:membrane"/>
    <property type="evidence" value="ECO:0007669"/>
    <property type="project" value="TreeGrafter"/>
</dbReference>
<feature type="domain" description="Cytochrome b5 heme-binding" evidence="6">
    <location>
        <begin position="67"/>
        <end position="143"/>
    </location>
</feature>
<evidence type="ECO:0000313" key="7">
    <source>
        <dbReference type="EMBL" id="ETN37448.1"/>
    </source>
</evidence>
<dbReference type="GO" id="GO:0020037">
    <property type="term" value="F:heme binding"/>
    <property type="evidence" value="ECO:0007669"/>
    <property type="project" value="UniProtKB-UniRule"/>
</dbReference>
<evidence type="ECO:0000256" key="2">
    <source>
        <dbReference type="ARBA" id="ARBA00022723"/>
    </source>
</evidence>
<dbReference type="RefSeq" id="XP_008720980.1">
    <property type="nucleotide sequence ID" value="XM_008722758.1"/>
</dbReference>
<evidence type="ECO:0000256" key="4">
    <source>
        <dbReference type="ARBA" id="ARBA00038168"/>
    </source>
</evidence>
<keyword evidence="3 5" id="KW-0408">Iron</keyword>
<comment type="similarity">
    <text evidence="4 5">Belongs to the cytochrome b5 family.</text>
</comment>
<keyword evidence="1 5" id="KW-0349">Heme</keyword>
<dbReference type="GO" id="GO:0046872">
    <property type="term" value="F:metal ion binding"/>
    <property type="evidence" value="ECO:0007669"/>
    <property type="project" value="UniProtKB-UniRule"/>
</dbReference>
<dbReference type="HOGENOM" id="CLU_117271_1_0_1"/>
<dbReference type="Proteomes" id="UP000030752">
    <property type="component" value="Unassembled WGS sequence"/>
</dbReference>
<dbReference type="PANTHER" id="PTHR19359:SF95">
    <property type="entry name" value="CYTOCHROME B5 TYPE B"/>
    <property type="match status" value="1"/>
</dbReference>
<dbReference type="STRING" id="1220924.W2RP43"/>
<dbReference type="InterPro" id="IPR018506">
    <property type="entry name" value="Cyt_B5_heme-BS"/>
</dbReference>
<dbReference type="PROSITE" id="PS00191">
    <property type="entry name" value="CYTOCHROME_B5_1"/>
    <property type="match status" value="1"/>
</dbReference>
<sequence>MGWISGNKLAPASTSVVEKIEIRPDRPVRSAQPQDILERKYAIVPAHLSDNNLPFIPKETVVGKQQPGLLAEGDLTSDPRRHDWWIVIDNVVYDCTDFVLEHPGGQQVIMSFVGQDCSWQFWRFHRDSQIQRYGKQLRIGRTEGVANRFKEPKRFVGLSKLSDDSW</sequence>
<dbReference type="GeneID" id="19975778"/>
<proteinExistence type="inferred from homology"/>
<dbReference type="SUPFAM" id="SSF55856">
    <property type="entry name" value="Cytochrome b5-like heme/steroid binding domain"/>
    <property type="match status" value="1"/>
</dbReference>
<dbReference type="PROSITE" id="PS50255">
    <property type="entry name" value="CYTOCHROME_B5_2"/>
    <property type="match status" value="1"/>
</dbReference>
<dbReference type="InParanoid" id="W2RP43"/>
<dbReference type="Pfam" id="PF00173">
    <property type="entry name" value="Cyt-b5"/>
    <property type="match status" value="1"/>
</dbReference>
<organism evidence="7 8">
    <name type="scientific">Cyphellophora europaea (strain CBS 101466)</name>
    <name type="common">Phialophora europaea</name>
    <dbReference type="NCBI Taxonomy" id="1220924"/>
    <lineage>
        <taxon>Eukaryota</taxon>
        <taxon>Fungi</taxon>
        <taxon>Dikarya</taxon>
        <taxon>Ascomycota</taxon>
        <taxon>Pezizomycotina</taxon>
        <taxon>Eurotiomycetes</taxon>
        <taxon>Chaetothyriomycetidae</taxon>
        <taxon>Chaetothyriales</taxon>
        <taxon>Cyphellophoraceae</taxon>
        <taxon>Cyphellophora</taxon>
    </lineage>
</organism>